<name>A0ABR7G1I4_9FIRM</name>
<dbReference type="EMBL" id="JACOPD010000006">
    <property type="protein sequence ID" value="MBC5681294.1"/>
    <property type="molecule type" value="Genomic_DNA"/>
</dbReference>
<keyword evidence="4" id="KW-1185">Reference proteome</keyword>
<comment type="caution">
    <text evidence="3">The sequence shown here is derived from an EMBL/GenBank/DDBJ whole genome shotgun (WGS) entry which is preliminary data.</text>
</comment>
<dbReference type="RefSeq" id="WP_186837084.1">
    <property type="nucleotide sequence ID" value="NZ_JACOPD010000006.1"/>
</dbReference>
<protein>
    <submittedName>
        <fullName evidence="3">SpoIID/LytB domain-containing protein</fullName>
    </submittedName>
</protein>
<gene>
    <name evidence="3" type="ORF">H8S01_10010</name>
</gene>
<organism evidence="3 4">
    <name type="scientific">Lachnospira hominis</name>
    <name type="common">ex Liu et al. 2021</name>
    <dbReference type="NCBI Taxonomy" id="2763051"/>
    <lineage>
        <taxon>Bacteria</taxon>
        <taxon>Bacillati</taxon>
        <taxon>Bacillota</taxon>
        <taxon>Clostridia</taxon>
        <taxon>Lachnospirales</taxon>
        <taxon>Lachnospiraceae</taxon>
        <taxon>Lachnospira</taxon>
    </lineage>
</organism>
<sequence length="728" mass="81800">MKTRYAKRRKKLKIMVFIVLVSIGILFALFVKKNKSEHEGINMAQACKVIAYACGYKPSDGHGNYWYDEYIDYVREKQIFTDFKAKDAFTRKYAKELFSYCGVNFTEELYSYDTFSNEQFSQLIYELKDFFSSGDNLSWMEAAVVATPDMDSQLSGWSVCTDKGIYSFKGLKLSGKVDKNCVFLTCGSEILMFVKETGTEVIYKNVWIYKIENNKMYIDLYGIKRKFQVGNIENIGSALADVSLENKKIDAINLKKDTISGKVLSVSDEYIEITGYGKVFVDNNFVRYNLTDYSADRDVNNIVIGYDLQDFIVAGGKICGAFLSKGFSPGNIRVLLKTTGYADIFHNKVSVTSDNGYKVCFDEKEIHVDAGNISEFDISDSKFDNGRIEIKPDTADGKIKVTNISRSQGNPEYYGIIELSLWDEGIVIINETDIEQYLKTVVPSEMPVSFGVEALKVQAVCARSYAYKHLTNVGYALYGAHVDDSTQFQVYNNNLEFDASNQAILATKGEMLRYGDDVVQAYYYSTSCGSGTDVTLWGSSKESYPYYESRDIGSSERNINYMDEESFASFIKQKYDSDYDSTCNYYRWKMTVSDKDLSSSFDSKISDVGIIQNIYVRKRVSGGAAVSVVVEGDKNTVTLDSESLIRQAFGNAAVTLETNGGTVNTPYLPSTFCIFESQERDGEKYFVITGGGFGHGIGMSQNAVNAMTKRGMSYKDILEFFYPGTKVA</sequence>
<dbReference type="Proteomes" id="UP000628463">
    <property type="component" value="Unassembled WGS sequence"/>
</dbReference>
<feature type="domain" description="Sporulation stage II protein D amidase enhancer LytB N-terminal" evidence="2">
    <location>
        <begin position="424"/>
        <end position="514"/>
    </location>
</feature>
<dbReference type="InterPro" id="IPR013693">
    <property type="entry name" value="SpoIID/LytB_N"/>
</dbReference>
<dbReference type="NCBIfam" id="TIGR02669">
    <property type="entry name" value="SpoIID_LytB"/>
    <property type="match status" value="1"/>
</dbReference>
<evidence type="ECO:0000313" key="3">
    <source>
        <dbReference type="EMBL" id="MBC5681294.1"/>
    </source>
</evidence>
<evidence type="ECO:0000313" key="4">
    <source>
        <dbReference type="Proteomes" id="UP000628463"/>
    </source>
</evidence>
<evidence type="ECO:0000256" key="1">
    <source>
        <dbReference type="SAM" id="Phobius"/>
    </source>
</evidence>
<dbReference type="InterPro" id="IPR013486">
    <property type="entry name" value="SpoIID/LytB"/>
</dbReference>
<feature type="transmembrane region" description="Helical" evidence="1">
    <location>
        <begin position="12"/>
        <end position="31"/>
    </location>
</feature>
<evidence type="ECO:0000259" key="2">
    <source>
        <dbReference type="Pfam" id="PF08486"/>
    </source>
</evidence>
<keyword evidence="1" id="KW-0812">Transmembrane</keyword>
<dbReference type="Pfam" id="PF08486">
    <property type="entry name" value="SpoIID"/>
    <property type="match status" value="1"/>
</dbReference>
<keyword evidence="1" id="KW-0472">Membrane</keyword>
<reference evidence="3 4" key="1">
    <citation type="submission" date="2020-08" db="EMBL/GenBank/DDBJ databases">
        <title>Genome public.</title>
        <authorList>
            <person name="Liu C."/>
            <person name="Sun Q."/>
        </authorList>
    </citation>
    <scope>NUCLEOTIDE SEQUENCE [LARGE SCALE GENOMIC DNA]</scope>
    <source>
        <strain evidence="3 4">NSJ-43</strain>
    </source>
</reference>
<proteinExistence type="predicted"/>
<accession>A0ABR7G1I4</accession>
<keyword evidence="1" id="KW-1133">Transmembrane helix</keyword>